<dbReference type="InterPro" id="IPR050910">
    <property type="entry name" value="JMJD6_ArgDemeth/LysHydrox"/>
</dbReference>
<dbReference type="Pfam" id="PF13621">
    <property type="entry name" value="Cupin_8"/>
    <property type="match status" value="1"/>
</dbReference>
<evidence type="ECO:0000256" key="4">
    <source>
        <dbReference type="ARBA" id="ARBA00023002"/>
    </source>
</evidence>
<evidence type="ECO:0000256" key="6">
    <source>
        <dbReference type="ARBA" id="ARBA00023242"/>
    </source>
</evidence>
<dbReference type="SUPFAM" id="SSF51197">
    <property type="entry name" value="Clavaminate synthase-like"/>
    <property type="match status" value="1"/>
</dbReference>
<protein>
    <recommendedName>
        <fullName evidence="12">JmjC domain-containing protein</fullName>
    </recommendedName>
</protein>
<dbReference type="AlphaFoldDB" id="A0A1Y1I8P8"/>
<evidence type="ECO:0000313" key="10">
    <source>
        <dbReference type="EMBL" id="GAQ86322.1"/>
    </source>
</evidence>
<evidence type="ECO:0000256" key="2">
    <source>
        <dbReference type="ARBA" id="ARBA00006801"/>
    </source>
</evidence>
<dbReference type="InterPro" id="IPR041667">
    <property type="entry name" value="Cupin_8"/>
</dbReference>
<keyword evidence="5" id="KW-0408">Iron</keyword>
<dbReference type="Gene3D" id="2.60.120.650">
    <property type="entry name" value="Cupin"/>
    <property type="match status" value="1"/>
</dbReference>
<feature type="domain" description="F-box" evidence="8">
    <location>
        <begin position="111"/>
        <end position="157"/>
    </location>
</feature>
<feature type="region of interest" description="Disordered" evidence="7">
    <location>
        <begin position="585"/>
        <end position="609"/>
    </location>
</feature>
<evidence type="ECO:0000259" key="9">
    <source>
        <dbReference type="PROSITE" id="PS51184"/>
    </source>
</evidence>
<dbReference type="PANTHER" id="PTHR12480:SF21">
    <property type="entry name" value="JMJC DOMAIN-CONTAINING PROTEIN 8"/>
    <property type="match status" value="1"/>
</dbReference>
<feature type="region of interest" description="Disordered" evidence="7">
    <location>
        <begin position="184"/>
        <end position="217"/>
    </location>
</feature>
<dbReference type="Pfam" id="PF12937">
    <property type="entry name" value="F-box-like"/>
    <property type="match status" value="1"/>
</dbReference>
<gene>
    <name evidence="10" type="ORF">KFL_002820180</name>
</gene>
<name>A0A1Y1I8P8_KLENI</name>
<organism evidence="10 11">
    <name type="scientific">Klebsormidium nitens</name>
    <name type="common">Green alga</name>
    <name type="synonym">Ulothrix nitens</name>
    <dbReference type="NCBI Taxonomy" id="105231"/>
    <lineage>
        <taxon>Eukaryota</taxon>
        <taxon>Viridiplantae</taxon>
        <taxon>Streptophyta</taxon>
        <taxon>Klebsormidiophyceae</taxon>
        <taxon>Klebsormidiales</taxon>
        <taxon>Klebsormidiaceae</taxon>
        <taxon>Klebsormidium</taxon>
    </lineage>
</organism>
<dbReference type="FunFam" id="2.60.120.650:FF:000045">
    <property type="entry name" value="F-box protein At1g78280"/>
    <property type="match status" value="1"/>
</dbReference>
<dbReference type="SMART" id="SM00558">
    <property type="entry name" value="JmjC"/>
    <property type="match status" value="1"/>
</dbReference>
<dbReference type="SUPFAM" id="SSF81383">
    <property type="entry name" value="F-box domain"/>
    <property type="match status" value="1"/>
</dbReference>
<dbReference type="PANTHER" id="PTHR12480">
    <property type="entry name" value="ARGININE DEMETHYLASE AND LYSYL-HYDROXYLASE JMJD"/>
    <property type="match status" value="1"/>
</dbReference>
<feature type="compositionally biased region" description="Polar residues" evidence="7">
    <location>
        <begin position="33"/>
        <end position="42"/>
    </location>
</feature>
<keyword evidence="11" id="KW-1185">Reference proteome</keyword>
<evidence type="ECO:0000256" key="5">
    <source>
        <dbReference type="ARBA" id="ARBA00023004"/>
    </source>
</evidence>
<dbReference type="GO" id="GO:0016491">
    <property type="term" value="F:oxidoreductase activity"/>
    <property type="evidence" value="ECO:0007669"/>
    <property type="project" value="UniProtKB-KW"/>
</dbReference>
<dbReference type="InterPro" id="IPR036047">
    <property type="entry name" value="F-box-like_dom_sf"/>
</dbReference>
<feature type="domain" description="JmjC" evidence="9">
    <location>
        <begin position="351"/>
        <end position="512"/>
    </location>
</feature>
<feature type="region of interest" description="Disordered" evidence="7">
    <location>
        <begin position="26"/>
        <end position="56"/>
    </location>
</feature>
<dbReference type="PROSITE" id="PS50181">
    <property type="entry name" value="FBOX"/>
    <property type="match status" value="1"/>
</dbReference>
<dbReference type="GO" id="GO:0046872">
    <property type="term" value="F:metal ion binding"/>
    <property type="evidence" value="ECO:0007669"/>
    <property type="project" value="UniProtKB-KW"/>
</dbReference>
<keyword evidence="4" id="KW-0560">Oxidoreductase</keyword>
<proteinExistence type="inferred from homology"/>
<accession>A0A1Y1I8P8</accession>
<evidence type="ECO:0008006" key="12">
    <source>
        <dbReference type="Google" id="ProtNLM"/>
    </source>
</evidence>
<dbReference type="Gene3D" id="1.20.1280.50">
    <property type="match status" value="1"/>
</dbReference>
<reference evidence="10 11" key="1">
    <citation type="journal article" date="2014" name="Nat. Commun.">
        <title>Klebsormidium flaccidum genome reveals primary factors for plant terrestrial adaptation.</title>
        <authorList>
            <person name="Hori K."/>
            <person name="Maruyama F."/>
            <person name="Fujisawa T."/>
            <person name="Togashi T."/>
            <person name="Yamamoto N."/>
            <person name="Seo M."/>
            <person name="Sato S."/>
            <person name="Yamada T."/>
            <person name="Mori H."/>
            <person name="Tajima N."/>
            <person name="Moriyama T."/>
            <person name="Ikeuchi M."/>
            <person name="Watanabe M."/>
            <person name="Wada H."/>
            <person name="Kobayashi K."/>
            <person name="Saito M."/>
            <person name="Masuda T."/>
            <person name="Sasaki-Sekimoto Y."/>
            <person name="Mashiguchi K."/>
            <person name="Awai K."/>
            <person name="Shimojima M."/>
            <person name="Masuda S."/>
            <person name="Iwai M."/>
            <person name="Nobusawa T."/>
            <person name="Narise T."/>
            <person name="Kondo S."/>
            <person name="Saito H."/>
            <person name="Sato R."/>
            <person name="Murakawa M."/>
            <person name="Ihara Y."/>
            <person name="Oshima-Yamada Y."/>
            <person name="Ohtaka K."/>
            <person name="Satoh M."/>
            <person name="Sonobe K."/>
            <person name="Ishii M."/>
            <person name="Ohtani R."/>
            <person name="Kanamori-Sato M."/>
            <person name="Honoki R."/>
            <person name="Miyazaki D."/>
            <person name="Mochizuki H."/>
            <person name="Umetsu J."/>
            <person name="Higashi K."/>
            <person name="Shibata D."/>
            <person name="Kamiya Y."/>
            <person name="Sato N."/>
            <person name="Nakamura Y."/>
            <person name="Tabata S."/>
            <person name="Ida S."/>
            <person name="Kurokawa K."/>
            <person name="Ohta H."/>
        </authorList>
    </citation>
    <scope>NUCLEOTIDE SEQUENCE [LARGE SCALE GENOMIC DNA]</scope>
    <source>
        <strain evidence="10 11">NIES-2285</strain>
    </source>
</reference>
<dbReference type="OMA" id="WPAYKNW"/>
<dbReference type="Proteomes" id="UP000054558">
    <property type="component" value="Unassembled WGS sequence"/>
</dbReference>
<comment type="similarity">
    <text evidence="2">Belongs to the JARID1 histone demethylase family.</text>
</comment>
<dbReference type="InterPro" id="IPR003347">
    <property type="entry name" value="JmjC_dom"/>
</dbReference>
<evidence type="ECO:0000259" key="8">
    <source>
        <dbReference type="PROSITE" id="PS50181"/>
    </source>
</evidence>
<evidence type="ECO:0000256" key="3">
    <source>
        <dbReference type="ARBA" id="ARBA00022723"/>
    </source>
</evidence>
<dbReference type="EMBL" id="DF237231">
    <property type="protein sequence ID" value="GAQ86322.1"/>
    <property type="molecule type" value="Genomic_DNA"/>
</dbReference>
<dbReference type="GO" id="GO:0000987">
    <property type="term" value="F:cis-regulatory region sequence-specific DNA binding"/>
    <property type="evidence" value="ECO:0000318"/>
    <property type="project" value="GO_Central"/>
</dbReference>
<comment type="subcellular location">
    <subcellularLocation>
        <location evidence="1">Nucleus</location>
    </subcellularLocation>
</comment>
<dbReference type="PROSITE" id="PS51184">
    <property type="entry name" value="JMJC"/>
    <property type="match status" value="1"/>
</dbReference>
<keyword evidence="6" id="KW-0539">Nucleus</keyword>
<sequence>MATREKFLVNVVVNVKGAKKVMASKKKQKISGVASTKATKASQGPRAKKPKLSNLEPEFALDPAEAEHSGRQVGQPGQSYELENGSHPYGVRPMGNMYFEKAEVNVRDAGLGELCNLSDEQVLDILGRLDSKDLSRVAQVSKSLYVFAHHDELWRALTLQEFSGGFSYAPEGWKQTFVTHLLNATANPNPNTSSRPQLHSLQQDPPANGARQSGKEERSLQASALGTAIAVHKPLQVSGFYSDYLFQSWLCASISVKQEWLERSTVPRRSNLSLQQFIDDFERPNRPVIITDVVKEWPAFQKWDREYLLKAVGDEKFACGPVEFTLDEYHAYGDWAREERPLYLFDSKFGEKVPQLVADYEVPEYFREDLFGLLGDKRPDFRWLIIGPARSGSSWHIDPNSTSAWNAVIRGSKKWILYPPNMTPPGVRPSADGADVVAPVSIAEWFMNFYDETRQGDAMRPLECICRAGEVLFVPRGWWHTVINLEESVAVTQNYVSRRNILETLSFLARPNAKDLVSGTRDRESLHGAFKAAFENKFPGELERLEAEAAAEKARKERKKSFWESVTDAGAPAFSLGTALAGATSEEKPAAATADPCPGGFKFNFGPLS</sequence>
<dbReference type="STRING" id="105231.A0A1Y1I8P8"/>
<evidence type="ECO:0000313" key="11">
    <source>
        <dbReference type="Proteomes" id="UP000054558"/>
    </source>
</evidence>
<keyword evidence="3" id="KW-0479">Metal-binding</keyword>
<feature type="compositionally biased region" description="Polar residues" evidence="7">
    <location>
        <begin position="184"/>
        <end position="205"/>
    </location>
</feature>
<dbReference type="InterPro" id="IPR001810">
    <property type="entry name" value="F-box_dom"/>
</dbReference>
<evidence type="ECO:0000256" key="1">
    <source>
        <dbReference type="ARBA" id="ARBA00004123"/>
    </source>
</evidence>
<dbReference type="OrthoDB" id="424465at2759"/>
<evidence type="ECO:0000256" key="7">
    <source>
        <dbReference type="SAM" id="MobiDB-lite"/>
    </source>
</evidence>
<dbReference type="GO" id="GO:0005634">
    <property type="term" value="C:nucleus"/>
    <property type="evidence" value="ECO:0000318"/>
    <property type="project" value="GO_Central"/>
</dbReference>